<dbReference type="GO" id="GO:0004930">
    <property type="term" value="F:G protein-coupled receptor activity"/>
    <property type="evidence" value="ECO:0007669"/>
    <property type="project" value="TreeGrafter"/>
</dbReference>
<keyword evidence="4 5" id="KW-0472">Membrane</keyword>
<dbReference type="SUPFAM" id="SSF81321">
    <property type="entry name" value="Family A G protein-coupled receptor-like"/>
    <property type="match status" value="1"/>
</dbReference>
<dbReference type="GO" id="GO:0007166">
    <property type="term" value="P:cell surface receptor signaling pathway"/>
    <property type="evidence" value="ECO:0007669"/>
    <property type="project" value="InterPro"/>
</dbReference>
<keyword evidence="3 5" id="KW-1133">Transmembrane helix</keyword>
<name>A0A1X7VH86_AMPQE</name>
<feature type="domain" description="G-protein coupled receptors family 2 profile 2" evidence="6">
    <location>
        <begin position="1"/>
        <end position="159"/>
    </location>
</feature>
<organism evidence="7">
    <name type="scientific">Amphimedon queenslandica</name>
    <name type="common">Sponge</name>
    <dbReference type="NCBI Taxonomy" id="400682"/>
    <lineage>
        <taxon>Eukaryota</taxon>
        <taxon>Metazoa</taxon>
        <taxon>Porifera</taxon>
        <taxon>Demospongiae</taxon>
        <taxon>Heteroscleromorpha</taxon>
        <taxon>Haplosclerida</taxon>
        <taxon>Niphatidae</taxon>
        <taxon>Amphimedon</taxon>
    </lineage>
</organism>
<evidence type="ECO:0000256" key="5">
    <source>
        <dbReference type="SAM" id="Phobius"/>
    </source>
</evidence>
<evidence type="ECO:0000256" key="1">
    <source>
        <dbReference type="ARBA" id="ARBA00004141"/>
    </source>
</evidence>
<keyword evidence="2 5" id="KW-0812">Transmembrane</keyword>
<dbReference type="PANTHER" id="PTHR23112:SF47">
    <property type="entry name" value="G-PROTEIN COUPLED RECEPTOR 157"/>
    <property type="match status" value="1"/>
</dbReference>
<dbReference type="InterPro" id="IPR017981">
    <property type="entry name" value="GPCR_2-like_7TM"/>
</dbReference>
<dbReference type="GO" id="GO:0005886">
    <property type="term" value="C:plasma membrane"/>
    <property type="evidence" value="ECO:0007669"/>
    <property type="project" value="TreeGrafter"/>
</dbReference>
<comment type="subcellular location">
    <subcellularLocation>
        <location evidence="1">Membrane</location>
        <topology evidence="1">Multi-pass membrane protein</topology>
    </subcellularLocation>
</comment>
<dbReference type="AlphaFoldDB" id="A0A1X7VH86"/>
<dbReference type="EnsemblMetazoa" id="Aqu2.1.39144_001">
    <property type="protein sequence ID" value="Aqu2.1.39144_001"/>
    <property type="gene ID" value="Aqu2.1.39144"/>
</dbReference>
<dbReference type="PROSITE" id="PS50261">
    <property type="entry name" value="G_PROTEIN_RECEP_F2_4"/>
    <property type="match status" value="1"/>
</dbReference>
<proteinExistence type="predicted"/>
<protein>
    <recommendedName>
        <fullName evidence="6">G-protein coupled receptors family 2 profile 2 domain-containing protein</fullName>
    </recommendedName>
</protein>
<accession>A0A1X7VH86</accession>
<feature type="transmembrane region" description="Helical" evidence="5">
    <location>
        <begin position="293"/>
        <end position="315"/>
    </location>
</feature>
<evidence type="ECO:0000313" key="7">
    <source>
        <dbReference type="EnsemblMetazoa" id="Aqu2.1.39144_001"/>
    </source>
</evidence>
<feature type="transmembrane region" description="Helical" evidence="5">
    <location>
        <begin position="86"/>
        <end position="108"/>
    </location>
</feature>
<feature type="transmembrane region" description="Helical" evidence="5">
    <location>
        <begin position="235"/>
        <end position="253"/>
    </location>
</feature>
<feature type="transmembrane region" description="Helical" evidence="5">
    <location>
        <begin position="120"/>
        <end position="139"/>
    </location>
</feature>
<evidence type="ECO:0000259" key="6">
    <source>
        <dbReference type="PROSITE" id="PS50261"/>
    </source>
</evidence>
<dbReference type="STRING" id="400682.A0A1X7VH86"/>
<feature type="transmembrane region" description="Helical" evidence="5">
    <location>
        <begin position="27"/>
        <end position="47"/>
    </location>
</feature>
<dbReference type="GO" id="GO:0007189">
    <property type="term" value="P:adenylate cyclase-activating G protein-coupled receptor signaling pathway"/>
    <property type="evidence" value="ECO:0007669"/>
    <property type="project" value="TreeGrafter"/>
</dbReference>
<reference evidence="7" key="1">
    <citation type="submission" date="2017-05" db="UniProtKB">
        <authorList>
            <consortium name="EnsemblMetazoa"/>
        </authorList>
    </citation>
    <scope>IDENTIFICATION</scope>
</reference>
<evidence type="ECO:0000256" key="2">
    <source>
        <dbReference type="ARBA" id="ARBA00022692"/>
    </source>
</evidence>
<feature type="transmembrane region" description="Helical" evidence="5">
    <location>
        <begin position="151"/>
        <end position="173"/>
    </location>
</feature>
<dbReference type="PANTHER" id="PTHR23112">
    <property type="entry name" value="G PROTEIN-COUPLED RECEPTOR 157-RELATED"/>
    <property type="match status" value="1"/>
</dbReference>
<dbReference type="Gene3D" id="1.20.1070.10">
    <property type="entry name" value="Rhodopsin 7-helix transmembrane proteins"/>
    <property type="match status" value="1"/>
</dbReference>
<sequence>MLLIGSLLIVVSFLALKDARSSNVRKLIFLLAVADLFTAASFIAAVVRRYAFMSGRDVDQNVSRSSTMREDSSYLTFCKAQAVFTAYFQCVTLFLTAFLAVYFFIILVRNNHRLARKLMLPFCLMSWGVPIIICGYVFANDKFGIGDSRSSVGWCFIDNIFILSICYCFILFTNRCKCRKKIKIDQKKQEVAPKETDSLVDSDDEGQWTSHKLSNTKSSTQAQGMKKVEKAISKTDWRLALVPLIFLLFRFWGNLRYFITMRNDCHLFVDENYFDGYFCISETCFNLLYSKGILILHAFGDPAQGFGNSILFVFLSRNIMRRLIAPVLKILAPLNCRKKTEVIEVNSNRTELRKDSKPAKARIVLTYSHKM</sequence>
<evidence type="ECO:0000256" key="4">
    <source>
        <dbReference type="ARBA" id="ARBA00023136"/>
    </source>
</evidence>
<dbReference type="OrthoDB" id="100006at2759"/>
<dbReference type="InParanoid" id="A0A1X7VH86"/>
<evidence type="ECO:0000256" key="3">
    <source>
        <dbReference type="ARBA" id="ARBA00022989"/>
    </source>
</evidence>